<evidence type="ECO:0008006" key="3">
    <source>
        <dbReference type="Google" id="ProtNLM"/>
    </source>
</evidence>
<dbReference type="PANTHER" id="PTHR43431:SF7">
    <property type="entry name" value="OXIDOREDUCTASE, SHORT CHAIN DEHYDROGENASE_REDUCTASE FAMILY (AFU_ORTHOLOGUE AFUA_5G14000)"/>
    <property type="match status" value="1"/>
</dbReference>
<dbReference type="PANTHER" id="PTHR43431">
    <property type="entry name" value="OXIDOREDUCTASE, SHORT CHAIN DEHYDROGENASE/REDUCTASE FAMILY (AFU_ORTHOLOGUE AFUA_5G14000)"/>
    <property type="match status" value="1"/>
</dbReference>
<organism evidence="1 2">
    <name type="scientific">Sphaeroforma arctica JP610</name>
    <dbReference type="NCBI Taxonomy" id="667725"/>
    <lineage>
        <taxon>Eukaryota</taxon>
        <taxon>Ichthyosporea</taxon>
        <taxon>Ichthyophonida</taxon>
        <taxon>Sphaeroforma</taxon>
    </lineage>
</organism>
<dbReference type="RefSeq" id="XP_014157917.1">
    <property type="nucleotide sequence ID" value="XM_014302442.1"/>
</dbReference>
<evidence type="ECO:0000313" key="1">
    <source>
        <dbReference type="EMBL" id="KNC84015.1"/>
    </source>
</evidence>
<dbReference type="OrthoDB" id="5399006at2759"/>
<dbReference type="eggNOG" id="KOG1014">
    <property type="taxonomic scope" value="Eukaryota"/>
</dbReference>
<dbReference type="InterPro" id="IPR036291">
    <property type="entry name" value="NAD(P)-bd_dom_sf"/>
</dbReference>
<dbReference type="SUPFAM" id="SSF51735">
    <property type="entry name" value="NAD(P)-binding Rossmann-fold domains"/>
    <property type="match status" value="1"/>
</dbReference>
<accession>A0A0L0G4P6</accession>
<name>A0A0L0G4P6_9EUKA</name>
<reference evidence="1 2" key="1">
    <citation type="submission" date="2011-02" db="EMBL/GenBank/DDBJ databases">
        <title>The Genome Sequence of Sphaeroforma arctica JP610.</title>
        <authorList>
            <consortium name="The Broad Institute Genome Sequencing Platform"/>
            <person name="Russ C."/>
            <person name="Cuomo C."/>
            <person name="Young S.K."/>
            <person name="Zeng Q."/>
            <person name="Gargeya S."/>
            <person name="Alvarado L."/>
            <person name="Berlin A."/>
            <person name="Chapman S.B."/>
            <person name="Chen Z."/>
            <person name="Freedman E."/>
            <person name="Gellesch M."/>
            <person name="Goldberg J."/>
            <person name="Griggs A."/>
            <person name="Gujja S."/>
            <person name="Heilman E."/>
            <person name="Heiman D."/>
            <person name="Howarth C."/>
            <person name="Mehta T."/>
            <person name="Neiman D."/>
            <person name="Pearson M."/>
            <person name="Roberts A."/>
            <person name="Saif S."/>
            <person name="Shea T."/>
            <person name="Shenoy N."/>
            <person name="Sisk P."/>
            <person name="Stolte C."/>
            <person name="Sykes S."/>
            <person name="White J."/>
            <person name="Yandava C."/>
            <person name="Burger G."/>
            <person name="Gray M.W."/>
            <person name="Holland P.W.H."/>
            <person name="King N."/>
            <person name="Lang F.B.F."/>
            <person name="Roger A.J."/>
            <person name="Ruiz-Trillo I."/>
            <person name="Haas B."/>
            <person name="Nusbaum C."/>
            <person name="Birren B."/>
        </authorList>
    </citation>
    <scope>NUCLEOTIDE SEQUENCE [LARGE SCALE GENOMIC DNA]</scope>
    <source>
        <strain evidence="1 2">JP610</strain>
    </source>
</reference>
<evidence type="ECO:0000313" key="2">
    <source>
        <dbReference type="Proteomes" id="UP000054560"/>
    </source>
</evidence>
<gene>
    <name evidence="1" type="ORF">SARC_03749</name>
</gene>
<dbReference type="InterPro" id="IPR002347">
    <property type="entry name" value="SDR_fam"/>
</dbReference>
<dbReference type="Gene3D" id="3.40.50.720">
    <property type="entry name" value="NAD(P)-binding Rossmann-like Domain"/>
    <property type="match status" value="1"/>
</dbReference>
<dbReference type="AlphaFoldDB" id="A0A0L0G4P6"/>
<dbReference type="PRINTS" id="PR00081">
    <property type="entry name" value="GDHRDH"/>
</dbReference>
<sequence>MSRTKVALIVGAGDGLGGAIARKFAREGLTACVVRRKKESLHKLVDEIEQAGGKVVPYGADFRDEDQAVNLIQEIESNVGPIDVAVHNIGANVNFKIGDTSSRVYRKVWEMACLSGFHMGREVSKVMVQRQSGAVFFTGATASLRGGSGFSAFSGAKFALRSLSQSMARELHPQGIHVAHVVCDGAIDTPWIQENFKHLVDKVGPDGIMDPDAVAENYWHLYNQPKCAWTQELDIRPYMEKF</sequence>
<protein>
    <recommendedName>
        <fullName evidence="3">Short-chain dehydrogenase</fullName>
    </recommendedName>
</protein>
<keyword evidence="2" id="KW-1185">Reference proteome</keyword>
<dbReference type="CDD" id="cd05373">
    <property type="entry name" value="SDR_c10"/>
    <property type="match status" value="1"/>
</dbReference>
<proteinExistence type="predicted"/>
<dbReference type="STRING" id="667725.A0A0L0G4P6"/>
<dbReference type="GeneID" id="25904253"/>
<dbReference type="Proteomes" id="UP000054560">
    <property type="component" value="Unassembled WGS sequence"/>
</dbReference>
<dbReference type="EMBL" id="KQ241794">
    <property type="protein sequence ID" value="KNC84015.1"/>
    <property type="molecule type" value="Genomic_DNA"/>
</dbReference>
<dbReference type="Pfam" id="PF00106">
    <property type="entry name" value="adh_short"/>
    <property type="match status" value="1"/>
</dbReference>